<dbReference type="AlphaFoldDB" id="D8LFI2"/>
<dbReference type="Gene3D" id="1.20.1250.20">
    <property type="entry name" value="MFS general substrate transporter like domains"/>
    <property type="match status" value="1"/>
</dbReference>
<keyword evidence="4 6" id="KW-1133">Transmembrane helix</keyword>
<keyword evidence="5 6" id="KW-0472">Membrane</keyword>
<dbReference type="InterPro" id="IPR020846">
    <property type="entry name" value="MFS_dom"/>
</dbReference>
<evidence type="ECO:0000259" key="7">
    <source>
        <dbReference type="PROSITE" id="PS50850"/>
    </source>
</evidence>
<comment type="subcellular location">
    <subcellularLocation>
        <location evidence="1">Membrane</location>
        <topology evidence="1">Multi-pass membrane protein</topology>
    </subcellularLocation>
</comment>
<organism evidence="8 9">
    <name type="scientific">Ectocarpus siliculosus</name>
    <name type="common">Brown alga</name>
    <name type="synonym">Conferva siliculosa</name>
    <dbReference type="NCBI Taxonomy" id="2880"/>
    <lineage>
        <taxon>Eukaryota</taxon>
        <taxon>Sar</taxon>
        <taxon>Stramenopiles</taxon>
        <taxon>Ochrophyta</taxon>
        <taxon>PX clade</taxon>
        <taxon>Phaeophyceae</taxon>
        <taxon>Ectocarpales</taxon>
        <taxon>Ectocarpaceae</taxon>
        <taxon>Ectocarpus</taxon>
    </lineage>
</organism>
<feature type="transmembrane region" description="Helical" evidence="6">
    <location>
        <begin position="305"/>
        <end position="324"/>
    </location>
</feature>
<feature type="transmembrane region" description="Helical" evidence="6">
    <location>
        <begin position="156"/>
        <end position="179"/>
    </location>
</feature>
<dbReference type="EMBL" id="FN649760">
    <property type="protein sequence ID" value="CBN79902.1"/>
    <property type="molecule type" value="Genomic_DNA"/>
</dbReference>
<dbReference type="STRING" id="2880.D8LFI2"/>
<dbReference type="GO" id="GO:0016020">
    <property type="term" value="C:membrane"/>
    <property type="evidence" value="ECO:0007669"/>
    <property type="project" value="UniProtKB-SubCell"/>
</dbReference>
<feature type="domain" description="Major facilitator superfamily (MFS) profile" evidence="7">
    <location>
        <begin position="33"/>
        <end position="438"/>
    </location>
</feature>
<dbReference type="InterPro" id="IPR057887">
    <property type="entry name" value="IQUB_helical"/>
</dbReference>
<dbReference type="GO" id="GO:0022857">
    <property type="term" value="F:transmembrane transporter activity"/>
    <property type="evidence" value="ECO:0007669"/>
    <property type="project" value="InterPro"/>
</dbReference>
<evidence type="ECO:0000256" key="5">
    <source>
        <dbReference type="ARBA" id="ARBA00023136"/>
    </source>
</evidence>
<reference evidence="8 9" key="1">
    <citation type="journal article" date="2010" name="Nature">
        <title>The Ectocarpus genome and the independent evolution of multicellularity in brown algae.</title>
        <authorList>
            <person name="Cock J.M."/>
            <person name="Sterck L."/>
            <person name="Rouze P."/>
            <person name="Scornet D."/>
            <person name="Allen A.E."/>
            <person name="Amoutzias G."/>
            <person name="Anthouard V."/>
            <person name="Artiguenave F."/>
            <person name="Aury J.M."/>
            <person name="Badger J.H."/>
            <person name="Beszteri B."/>
            <person name="Billiau K."/>
            <person name="Bonnet E."/>
            <person name="Bothwell J.H."/>
            <person name="Bowler C."/>
            <person name="Boyen C."/>
            <person name="Brownlee C."/>
            <person name="Carrano C.J."/>
            <person name="Charrier B."/>
            <person name="Cho G.Y."/>
            <person name="Coelho S.M."/>
            <person name="Collen J."/>
            <person name="Corre E."/>
            <person name="Da Silva C."/>
            <person name="Delage L."/>
            <person name="Delaroque N."/>
            <person name="Dittami S.M."/>
            <person name="Doulbeau S."/>
            <person name="Elias M."/>
            <person name="Farnham G."/>
            <person name="Gachon C.M."/>
            <person name="Gschloessl B."/>
            <person name="Heesch S."/>
            <person name="Jabbari K."/>
            <person name="Jubin C."/>
            <person name="Kawai H."/>
            <person name="Kimura K."/>
            <person name="Kloareg B."/>
            <person name="Kupper F.C."/>
            <person name="Lang D."/>
            <person name="Le Bail A."/>
            <person name="Leblanc C."/>
            <person name="Lerouge P."/>
            <person name="Lohr M."/>
            <person name="Lopez P.J."/>
            <person name="Martens C."/>
            <person name="Maumus F."/>
            <person name="Michel G."/>
            <person name="Miranda-Saavedra D."/>
            <person name="Morales J."/>
            <person name="Moreau H."/>
            <person name="Motomura T."/>
            <person name="Nagasato C."/>
            <person name="Napoli C.A."/>
            <person name="Nelson D.R."/>
            <person name="Nyvall-Collen P."/>
            <person name="Peters A.F."/>
            <person name="Pommier C."/>
            <person name="Potin P."/>
            <person name="Poulain J."/>
            <person name="Quesneville H."/>
            <person name="Read B."/>
            <person name="Rensing S.A."/>
            <person name="Ritter A."/>
            <person name="Rousvoal S."/>
            <person name="Samanta M."/>
            <person name="Samson G."/>
            <person name="Schroeder D.C."/>
            <person name="Segurens B."/>
            <person name="Strittmatter M."/>
            <person name="Tonon T."/>
            <person name="Tregear J.W."/>
            <person name="Valentin K."/>
            <person name="von Dassow P."/>
            <person name="Yamagishi T."/>
            <person name="Van de Peer Y."/>
            <person name="Wincker P."/>
        </authorList>
    </citation>
    <scope>NUCLEOTIDE SEQUENCE [LARGE SCALE GENOMIC DNA]</scope>
    <source>
        <strain evidence="9">Ec32 / CCAP1310/4</strain>
    </source>
</reference>
<dbReference type="OrthoDB" id="4139357at2759"/>
<dbReference type="InterPro" id="IPR005828">
    <property type="entry name" value="MFS_sugar_transport-like"/>
</dbReference>
<protein>
    <recommendedName>
        <fullName evidence="7">Major facilitator superfamily (MFS) profile domain-containing protein</fullName>
    </recommendedName>
</protein>
<dbReference type="PANTHER" id="PTHR23511:SF5">
    <property type="entry name" value="MAJOR FACILITATOR-TYPE TRANSPORTER HXNZ-RELATED"/>
    <property type="match status" value="1"/>
</dbReference>
<sequence length="544" mass="59710">MGIDSRKKVSLGPSTTEEILMASRGNNKFVTLMKTAVGLAIGTDGIEVTLLSYLVPCVAAEWGLTSFQQGSLTASVFAGELVGAIVLGVFSDVYGRRPAFLVATLLVVLFGLSTTFATSFWWLLLFRSLVGVGAGGMEVPFDLLGELITHREKSRILVDVQVMWAMGSLFVGFAAWAVLSFGHSWRLLALVSAVPPLTVLFCFSFIPESPRWLIANGRVQEAKEVLRKIANKNGIELTAITIVPEEKPKDRHGGVANLWRRPDLRSRTIVSCIIWAAFGFLYYGVILLSSKILGESDECSFDYSILLFASASELVANVLTRFYVDRLDRRLSMSINFTVSAVMTVLMPVNSAMAWLLVTSFFARGASYVSACLAWIVTPELYPTQIRSTGHALSNALARCGAIGASYWVATPFSNEVIAIGLCVVGIIGAFTAQDMYEALEAPLLSVEERLDVLLHLKWTVSEFDCRLTRDIAELVDREADLLSRGRGEASLRPLRQRIRNLFLRFAETPDFNPEASRFIRVPPKYGKLTDEGMVGLTGVVSCK</sequence>
<dbReference type="PROSITE" id="PS00216">
    <property type="entry name" value="SUGAR_TRANSPORT_1"/>
    <property type="match status" value="1"/>
</dbReference>
<keyword evidence="3 6" id="KW-0812">Transmembrane</keyword>
<dbReference type="InParanoid" id="D8LFI2"/>
<feature type="transmembrane region" description="Helical" evidence="6">
    <location>
        <begin position="331"/>
        <end position="349"/>
    </location>
</feature>
<keyword evidence="9" id="KW-1185">Reference proteome</keyword>
<dbReference type="InterPro" id="IPR005829">
    <property type="entry name" value="Sugar_transporter_CS"/>
</dbReference>
<dbReference type="Pfam" id="PF00083">
    <property type="entry name" value="Sugar_tr"/>
    <property type="match status" value="1"/>
</dbReference>
<name>D8LFI2_ECTSI</name>
<dbReference type="Proteomes" id="UP000002630">
    <property type="component" value="Unassembled WGS sequence"/>
</dbReference>
<dbReference type="PROSITE" id="PS50850">
    <property type="entry name" value="MFS"/>
    <property type="match status" value="1"/>
</dbReference>
<feature type="transmembrane region" description="Helical" evidence="6">
    <location>
        <begin position="269"/>
        <end position="293"/>
    </location>
</feature>
<gene>
    <name evidence="8" type="ORF">Esi_0015_0064</name>
</gene>
<dbReference type="Pfam" id="PF25805">
    <property type="entry name" value="IQUB"/>
    <property type="match status" value="1"/>
</dbReference>
<evidence type="ECO:0000256" key="6">
    <source>
        <dbReference type="SAM" id="Phobius"/>
    </source>
</evidence>
<feature type="transmembrane region" description="Helical" evidence="6">
    <location>
        <begin position="72"/>
        <end position="90"/>
    </location>
</feature>
<accession>D8LFI2</accession>
<evidence type="ECO:0000313" key="8">
    <source>
        <dbReference type="EMBL" id="CBN79902.1"/>
    </source>
</evidence>
<evidence type="ECO:0000256" key="1">
    <source>
        <dbReference type="ARBA" id="ARBA00004141"/>
    </source>
</evidence>
<dbReference type="eggNOG" id="KOG0253">
    <property type="taxonomic scope" value="Eukaryota"/>
</dbReference>
<proteinExistence type="predicted"/>
<evidence type="ECO:0000313" key="9">
    <source>
        <dbReference type="Proteomes" id="UP000002630"/>
    </source>
</evidence>
<dbReference type="InterPro" id="IPR036259">
    <property type="entry name" value="MFS_trans_sf"/>
</dbReference>
<feature type="transmembrane region" description="Helical" evidence="6">
    <location>
        <begin position="99"/>
        <end position="118"/>
    </location>
</feature>
<keyword evidence="2" id="KW-0813">Transport</keyword>
<evidence type="ECO:0000256" key="2">
    <source>
        <dbReference type="ARBA" id="ARBA00022448"/>
    </source>
</evidence>
<evidence type="ECO:0000256" key="4">
    <source>
        <dbReference type="ARBA" id="ARBA00022989"/>
    </source>
</evidence>
<dbReference type="PANTHER" id="PTHR23511">
    <property type="entry name" value="SYNAPTIC VESICLE GLYCOPROTEIN 2"/>
    <property type="match status" value="1"/>
</dbReference>
<evidence type="ECO:0000256" key="3">
    <source>
        <dbReference type="ARBA" id="ARBA00022692"/>
    </source>
</evidence>
<dbReference type="SUPFAM" id="SSF103473">
    <property type="entry name" value="MFS general substrate transporter"/>
    <property type="match status" value="1"/>
</dbReference>